<sequence>MPEPLDAIARVLTRLQRSPFRARFTLSAPDQHYLSTRDMTTITQHAQHFIQTRLAPAFPHHDGKQTPMRGHPVFTAQHATASCCRGCLAKWHNIPKGRPLSKSEQHFISALIGAWLEQQPRQVTTTRKQLELF</sequence>
<name>A0ABS5E7S6_9PROT</name>
<dbReference type="RefSeq" id="WP_211681910.1">
    <property type="nucleotide sequence ID" value="NZ_JAGRQH010000004.1"/>
</dbReference>
<dbReference type="Proteomes" id="UP000677812">
    <property type="component" value="Unassembled WGS sequence"/>
</dbReference>
<proteinExistence type="predicted"/>
<gene>
    <name evidence="1" type="ORF">KB213_07800</name>
</gene>
<keyword evidence="2" id="KW-1185">Reference proteome</keyword>
<evidence type="ECO:0000313" key="2">
    <source>
        <dbReference type="Proteomes" id="UP000677812"/>
    </source>
</evidence>
<reference evidence="1 2" key="1">
    <citation type="submission" date="2021-04" db="EMBL/GenBank/DDBJ databases">
        <title>The complete genome sequence of Neokomagataea sp. TBRC 2177.</title>
        <authorList>
            <person name="Charoenyingcharoen P."/>
            <person name="Yukphan P."/>
        </authorList>
    </citation>
    <scope>NUCLEOTIDE SEQUENCE [LARGE SCALE GENOMIC DNA]</scope>
    <source>
        <strain evidence="1 2">TBRC 2177</strain>
    </source>
</reference>
<comment type="caution">
    <text evidence="1">The sequence shown here is derived from an EMBL/GenBank/DDBJ whole genome shotgun (WGS) entry which is preliminary data.</text>
</comment>
<protein>
    <submittedName>
        <fullName evidence="1">DUF4186 domain-containing protein</fullName>
    </submittedName>
</protein>
<organism evidence="1 2">
    <name type="scientific">Neokomagataea anthophila</name>
    <dbReference type="NCBI Taxonomy" id="2826925"/>
    <lineage>
        <taxon>Bacteria</taxon>
        <taxon>Pseudomonadati</taxon>
        <taxon>Pseudomonadota</taxon>
        <taxon>Alphaproteobacteria</taxon>
        <taxon>Acetobacterales</taxon>
        <taxon>Acetobacteraceae</taxon>
        <taxon>Neokomagataea</taxon>
    </lineage>
</organism>
<dbReference type="EMBL" id="JAGRQH010000004">
    <property type="protein sequence ID" value="MBR0559953.1"/>
    <property type="molecule type" value="Genomic_DNA"/>
</dbReference>
<evidence type="ECO:0000313" key="1">
    <source>
        <dbReference type="EMBL" id="MBR0559953.1"/>
    </source>
</evidence>
<dbReference type="Pfam" id="PF13811">
    <property type="entry name" value="DUF4186"/>
    <property type="match status" value="1"/>
</dbReference>
<dbReference type="InterPro" id="IPR020378">
    <property type="entry name" value="DUF4186"/>
</dbReference>
<accession>A0ABS5E7S6</accession>